<dbReference type="EMBL" id="JAUUTY010000004">
    <property type="protein sequence ID" value="KAK1652989.1"/>
    <property type="molecule type" value="Genomic_DNA"/>
</dbReference>
<dbReference type="PANTHER" id="PTHR33026">
    <property type="entry name" value="OS06G0360600 PROTEIN"/>
    <property type="match status" value="1"/>
</dbReference>
<comment type="caution">
    <text evidence="3">The sequence shown here is derived from an EMBL/GenBank/DDBJ whole genome shotgun (WGS) entry which is preliminary data.</text>
</comment>
<keyword evidence="4" id="KW-1185">Reference proteome</keyword>
<evidence type="ECO:0000259" key="2">
    <source>
        <dbReference type="Pfam" id="PF04195"/>
    </source>
</evidence>
<sequence>MSTDLYLTESTGSSRHDENSDGLTADLAQSEAGTSNSVPATGNQGEAGSSSRSTGVDLDSYTRGAWMGSDVTQADIDWLYRSRRIPEEVWCRIPGEQHQTEPQPGEVVVFTAHFERGLGLPALDFFRRFLDFYELQPHHLPGNAIFYLSSFTAFMEGYCALCPVRGLHLVSPFRKQLIQTLRYGLRPDLAEDLLLRPERRSGRLHQSSGVCSRATLHEELAPQSEDDKESIRIAVFIDINREETNLCAEDLVRVFLARRVLPLQRRAHKISEMSGPMDLTRITTHRLSPTVLVLKAKQIC</sequence>
<name>A0AAD8SJY6_LOLMU</name>
<feature type="compositionally biased region" description="Polar residues" evidence="1">
    <location>
        <begin position="1"/>
        <end position="13"/>
    </location>
</feature>
<feature type="domain" description="Transposase (putative) gypsy type" evidence="2">
    <location>
        <begin position="108"/>
        <end position="163"/>
    </location>
</feature>
<evidence type="ECO:0000313" key="4">
    <source>
        <dbReference type="Proteomes" id="UP001231189"/>
    </source>
</evidence>
<proteinExistence type="predicted"/>
<dbReference type="Proteomes" id="UP001231189">
    <property type="component" value="Unassembled WGS sequence"/>
</dbReference>
<dbReference type="Pfam" id="PF04195">
    <property type="entry name" value="Transposase_28"/>
    <property type="match status" value="1"/>
</dbReference>
<dbReference type="AlphaFoldDB" id="A0AAD8SJY6"/>
<reference evidence="3" key="1">
    <citation type="submission" date="2023-07" db="EMBL/GenBank/DDBJ databases">
        <title>A chromosome-level genome assembly of Lolium multiflorum.</title>
        <authorList>
            <person name="Chen Y."/>
            <person name="Copetti D."/>
            <person name="Kolliker R."/>
            <person name="Studer B."/>
        </authorList>
    </citation>
    <scope>NUCLEOTIDE SEQUENCE</scope>
    <source>
        <strain evidence="3">02402/16</strain>
        <tissue evidence="3">Leaf</tissue>
    </source>
</reference>
<feature type="compositionally biased region" description="Polar residues" evidence="1">
    <location>
        <begin position="31"/>
        <end position="54"/>
    </location>
</feature>
<organism evidence="3 4">
    <name type="scientific">Lolium multiflorum</name>
    <name type="common">Italian ryegrass</name>
    <name type="synonym">Lolium perenne subsp. multiflorum</name>
    <dbReference type="NCBI Taxonomy" id="4521"/>
    <lineage>
        <taxon>Eukaryota</taxon>
        <taxon>Viridiplantae</taxon>
        <taxon>Streptophyta</taxon>
        <taxon>Embryophyta</taxon>
        <taxon>Tracheophyta</taxon>
        <taxon>Spermatophyta</taxon>
        <taxon>Magnoliopsida</taxon>
        <taxon>Liliopsida</taxon>
        <taxon>Poales</taxon>
        <taxon>Poaceae</taxon>
        <taxon>BOP clade</taxon>
        <taxon>Pooideae</taxon>
        <taxon>Poodae</taxon>
        <taxon>Poeae</taxon>
        <taxon>Poeae Chloroplast Group 2 (Poeae type)</taxon>
        <taxon>Loliodinae</taxon>
        <taxon>Loliinae</taxon>
        <taxon>Lolium</taxon>
    </lineage>
</organism>
<evidence type="ECO:0000313" key="3">
    <source>
        <dbReference type="EMBL" id="KAK1652989.1"/>
    </source>
</evidence>
<gene>
    <name evidence="3" type="ORF">QYE76_070794</name>
</gene>
<dbReference type="InterPro" id="IPR007321">
    <property type="entry name" value="Transposase_28"/>
</dbReference>
<accession>A0AAD8SJY6</accession>
<protein>
    <recommendedName>
        <fullName evidence="2">Transposase (putative) gypsy type domain-containing protein</fullName>
    </recommendedName>
</protein>
<evidence type="ECO:0000256" key="1">
    <source>
        <dbReference type="SAM" id="MobiDB-lite"/>
    </source>
</evidence>
<feature type="region of interest" description="Disordered" evidence="1">
    <location>
        <begin position="1"/>
        <end position="55"/>
    </location>
</feature>
<dbReference type="PANTHER" id="PTHR33026:SF7">
    <property type="entry name" value="OS03G0100275 PROTEIN"/>
    <property type="match status" value="1"/>
</dbReference>